<evidence type="ECO:0000313" key="3">
    <source>
        <dbReference type="Proteomes" id="UP000216035"/>
    </source>
</evidence>
<keyword evidence="3" id="KW-1185">Reference proteome</keyword>
<organism evidence="2 3">
    <name type="scientific">Flavobacterium aurantiibacter</name>
    <dbReference type="NCBI Taxonomy" id="2023067"/>
    <lineage>
        <taxon>Bacteria</taxon>
        <taxon>Pseudomonadati</taxon>
        <taxon>Bacteroidota</taxon>
        <taxon>Flavobacteriia</taxon>
        <taxon>Flavobacteriales</taxon>
        <taxon>Flavobacteriaceae</taxon>
        <taxon>Flavobacterium</taxon>
    </lineage>
</organism>
<evidence type="ECO:0000313" key="2">
    <source>
        <dbReference type="EMBL" id="OYQ48657.1"/>
    </source>
</evidence>
<comment type="caution">
    <text evidence="2">The sequence shown here is derived from an EMBL/GenBank/DDBJ whole genome shotgun (WGS) entry which is preliminary data.</text>
</comment>
<accession>A0A256A476</accession>
<keyword evidence="1" id="KW-0472">Membrane</keyword>
<feature type="transmembrane region" description="Helical" evidence="1">
    <location>
        <begin position="167"/>
        <end position="188"/>
    </location>
</feature>
<dbReference type="OrthoDB" id="1425482at2"/>
<reference evidence="2 3" key="1">
    <citation type="submission" date="2017-07" db="EMBL/GenBank/DDBJ databases">
        <title>Flavobacterium cyanobacteriorum sp. nov., isolated from cyanobacterial aggregates in a eutrophic lake.</title>
        <authorList>
            <person name="Cai H."/>
        </authorList>
    </citation>
    <scope>NUCLEOTIDE SEQUENCE [LARGE SCALE GENOMIC DNA]</scope>
    <source>
        <strain evidence="2 3">TH167</strain>
    </source>
</reference>
<dbReference type="Proteomes" id="UP000216035">
    <property type="component" value="Unassembled WGS sequence"/>
</dbReference>
<keyword evidence="1" id="KW-0812">Transmembrane</keyword>
<protein>
    <submittedName>
        <fullName evidence="2">Uncharacterized protein</fullName>
    </submittedName>
</protein>
<sequence>MKMPVVDLEKSLKDLRKKEALHVENTIRAIFENLDRERADIKARIENSDRKYQTLFKQEKLDLSRVYSLESIRELALSYRLRFLPSSLFISGIPEDTITKVRALEKEHDTTISSFFILAPAKSFKLKSYDDPLLFTYIGDGLYYLIDKWGTDLSAVRKIQAFPLRNLNTFLFTCVVVSILLTLCAPISRLGETVPMAGFILFLFMFKSVIAVAGYCLFMNKQNLSSVVWNSDYREE</sequence>
<proteinExistence type="predicted"/>
<dbReference type="EMBL" id="NOXX01000120">
    <property type="protein sequence ID" value="OYQ48657.1"/>
    <property type="molecule type" value="Genomic_DNA"/>
</dbReference>
<keyword evidence="1" id="KW-1133">Transmembrane helix</keyword>
<feature type="transmembrane region" description="Helical" evidence="1">
    <location>
        <begin position="194"/>
        <end position="218"/>
    </location>
</feature>
<evidence type="ECO:0000256" key="1">
    <source>
        <dbReference type="SAM" id="Phobius"/>
    </source>
</evidence>
<gene>
    <name evidence="2" type="ORF">CHX27_02050</name>
</gene>
<name>A0A256A476_9FLAO</name>
<dbReference type="RefSeq" id="WP_094485104.1">
    <property type="nucleotide sequence ID" value="NZ_NOXX01000120.1"/>
</dbReference>
<dbReference type="AlphaFoldDB" id="A0A256A476"/>